<evidence type="ECO:0008006" key="7">
    <source>
        <dbReference type="Google" id="ProtNLM"/>
    </source>
</evidence>
<keyword evidence="1" id="KW-0472">Membrane</keyword>
<keyword evidence="6" id="KW-1185">Reference proteome</keyword>
<keyword evidence="1" id="KW-0812">Transmembrane</keyword>
<gene>
    <name evidence="3" type="ORF">I585_00710</name>
    <name evidence="4" type="ORF">I585_01171</name>
    <name evidence="2" type="ORF">UAI_00779</name>
</gene>
<keyword evidence="1" id="KW-1133">Transmembrane helix</keyword>
<dbReference type="EMBL" id="ASWA01000002">
    <property type="protein sequence ID" value="EOT69704.1"/>
    <property type="molecule type" value="Genomic_DNA"/>
</dbReference>
<reference evidence="3 6" key="2">
    <citation type="submission" date="2013-03" db="EMBL/GenBank/DDBJ databases">
        <title>The Genome Sequence of Enterococcus malodoratus ATCC_43197 (PacBio/Illumina hybrid assembly).</title>
        <authorList>
            <consortium name="The Broad Institute Genomics Platform"/>
            <consortium name="The Broad Institute Genome Sequencing Center for Infectious Disease"/>
            <person name="Earl A."/>
            <person name="Russ C."/>
            <person name="Gilmore M."/>
            <person name="Surin D."/>
            <person name="Walker B."/>
            <person name="Young S."/>
            <person name="Zeng Q."/>
            <person name="Gargeya S."/>
            <person name="Fitzgerald M."/>
            <person name="Haas B."/>
            <person name="Abouelleil A."/>
            <person name="Allen A.W."/>
            <person name="Alvarado L."/>
            <person name="Arachchi H.M."/>
            <person name="Berlin A.M."/>
            <person name="Chapman S.B."/>
            <person name="Gainer-Dewar J."/>
            <person name="Goldberg J."/>
            <person name="Griggs A."/>
            <person name="Gujja S."/>
            <person name="Hansen M."/>
            <person name="Howarth C."/>
            <person name="Imamovic A."/>
            <person name="Ireland A."/>
            <person name="Larimer J."/>
            <person name="McCowan C."/>
            <person name="Murphy C."/>
            <person name="Pearson M."/>
            <person name="Poon T.W."/>
            <person name="Priest M."/>
            <person name="Roberts A."/>
            <person name="Saif S."/>
            <person name="Shea T."/>
            <person name="Sisk P."/>
            <person name="Sykes S."/>
            <person name="Wortman J."/>
            <person name="Nusbaum C."/>
            <person name="Birren B."/>
        </authorList>
    </citation>
    <scope>NUCLEOTIDE SEQUENCE [LARGE SCALE GENOMIC DNA]</scope>
    <source>
        <strain evidence="3 6">ATCC 43197</strain>
    </source>
</reference>
<evidence type="ECO:0000313" key="2">
    <source>
        <dbReference type="EMBL" id="EOH80739.1"/>
    </source>
</evidence>
<feature type="transmembrane region" description="Helical" evidence="1">
    <location>
        <begin position="35"/>
        <end position="57"/>
    </location>
</feature>
<protein>
    <recommendedName>
        <fullName evidence="7">Phosphocarrier protein HPr domain protein</fullName>
    </recommendedName>
</protein>
<dbReference type="RefSeq" id="WP_010739656.1">
    <property type="nucleotide sequence ID" value="NZ_KB946249.1"/>
</dbReference>
<dbReference type="AlphaFoldDB" id="R2RXU7"/>
<evidence type="ECO:0000256" key="1">
    <source>
        <dbReference type="SAM" id="Phobius"/>
    </source>
</evidence>
<evidence type="ECO:0000313" key="3">
    <source>
        <dbReference type="EMBL" id="EOT69248.1"/>
    </source>
</evidence>
<dbReference type="OrthoDB" id="2189657at2"/>
<reference evidence="2 5" key="1">
    <citation type="submission" date="2013-02" db="EMBL/GenBank/DDBJ databases">
        <title>The Genome Sequence of Enterococcus malodoratus ATCC_43197.</title>
        <authorList>
            <consortium name="The Broad Institute Genome Sequencing Platform"/>
            <consortium name="The Broad Institute Genome Sequencing Center for Infectious Disease"/>
            <person name="Earl A.M."/>
            <person name="Gilmore M.S."/>
            <person name="Lebreton F."/>
            <person name="Walker B."/>
            <person name="Young S.K."/>
            <person name="Zeng Q."/>
            <person name="Gargeya S."/>
            <person name="Fitzgerald M."/>
            <person name="Haas B."/>
            <person name="Abouelleil A."/>
            <person name="Alvarado L."/>
            <person name="Arachchi H.M."/>
            <person name="Berlin A.M."/>
            <person name="Chapman S.B."/>
            <person name="Dewar J."/>
            <person name="Goldberg J."/>
            <person name="Griggs A."/>
            <person name="Gujja S."/>
            <person name="Hansen M."/>
            <person name="Howarth C."/>
            <person name="Imamovic A."/>
            <person name="Larimer J."/>
            <person name="McCowan C."/>
            <person name="Murphy C."/>
            <person name="Neiman D."/>
            <person name="Pearson M."/>
            <person name="Priest M."/>
            <person name="Roberts A."/>
            <person name="Saif S."/>
            <person name="Shea T."/>
            <person name="Sisk P."/>
            <person name="Sykes S."/>
            <person name="Wortman J."/>
            <person name="Nusbaum C."/>
            <person name="Birren B."/>
        </authorList>
    </citation>
    <scope>NUCLEOTIDE SEQUENCE [LARGE SCALE GENOMIC DNA]</scope>
    <source>
        <strain evidence="2 5">ATCC 43197</strain>
    </source>
</reference>
<dbReference type="eggNOG" id="ENOG50306TN">
    <property type="taxonomic scope" value="Bacteria"/>
</dbReference>
<dbReference type="Proteomes" id="UP000013783">
    <property type="component" value="Unassembled WGS sequence"/>
</dbReference>
<dbReference type="Proteomes" id="UP000014148">
    <property type="component" value="Unassembled WGS sequence"/>
</dbReference>
<feature type="transmembrane region" description="Helical" evidence="1">
    <location>
        <begin position="6"/>
        <end position="23"/>
    </location>
</feature>
<comment type="caution">
    <text evidence="2">The sequence shown here is derived from an EMBL/GenBank/DDBJ whole genome shotgun (WGS) entry which is preliminary data.</text>
</comment>
<accession>R2RXU7</accession>
<evidence type="ECO:0000313" key="5">
    <source>
        <dbReference type="Proteomes" id="UP000013783"/>
    </source>
</evidence>
<dbReference type="EMBL" id="ASWA01000002">
    <property type="protein sequence ID" value="EOT69248.1"/>
    <property type="molecule type" value="Genomic_DNA"/>
</dbReference>
<organism evidence="2 5">
    <name type="scientific">Enterococcus malodoratus ATCC 43197</name>
    <dbReference type="NCBI Taxonomy" id="1158601"/>
    <lineage>
        <taxon>Bacteria</taxon>
        <taxon>Bacillati</taxon>
        <taxon>Bacillota</taxon>
        <taxon>Bacilli</taxon>
        <taxon>Lactobacillales</taxon>
        <taxon>Enterococcaceae</taxon>
        <taxon>Enterococcus</taxon>
    </lineage>
</organism>
<name>R2RXU7_9ENTE</name>
<dbReference type="EMBL" id="AJAK01000007">
    <property type="protein sequence ID" value="EOH80739.1"/>
    <property type="molecule type" value="Genomic_DNA"/>
</dbReference>
<sequence length="73" mass="8329">MIATTIIYTIVGFIIAALGYTLFNASERSEKGWRVFGAILFVIGALIIFGAELNLYFNGTQEELIKWMFWMKD</sequence>
<evidence type="ECO:0000313" key="6">
    <source>
        <dbReference type="Proteomes" id="UP000014148"/>
    </source>
</evidence>
<evidence type="ECO:0000313" key="4">
    <source>
        <dbReference type="EMBL" id="EOT69704.1"/>
    </source>
</evidence>
<proteinExistence type="predicted"/>